<dbReference type="GO" id="GO:0000447">
    <property type="term" value="P:endonucleolytic cleavage in ITS1 to separate SSU-rRNA from 5.8S rRNA and LSU-rRNA from tricistronic rRNA transcript (SSU-rRNA, 5.8S rRNA, LSU-rRNA)"/>
    <property type="evidence" value="ECO:0007669"/>
    <property type="project" value="TreeGrafter"/>
</dbReference>
<dbReference type="CDD" id="cd12263">
    <property type="entry name" value="RRM_ABT1_like"/>
    <property type="match status" value="1"/>
</dbReference>
<organism evidence="8 9">
    <name type="scientific">Verruconis gallopava</name>
    <dbReference type="NCBI Taxonomy" id="253628"/>
    <lineage>
        <taxon>Eukaryota</taxon>
        <taxon>Fungi</taxon>
        <taxon>Dikarya</taxon>
        <taxon>Ascomycota</taxon>
        <taxon>Pezizomycotina</taxon>
        <taxon>Dothideomycetes</taxon>
        <taxon>Pleosporomycetidae</taxon>
        <taxon>Venturiales</taxon>
        <taxon>Sympoventuriaceae</taxon>
        <taxon>Verruconis</taxon>
    </lineage>
</organism>
<dbReference type="InterPro" id="IPR035979">
    <property type="entry name" value="RBD_domain_sf"/>
</dbReference>
<dbReference type="GO" id="GO:0034462">
    <property type="term" value="P:small-subunit processome assembly"/>
    <property type="evidence" value="ECO:0007669"/>
    <property type="project" value="TreeGrafter"/>
</dbReference>
<evidence type="ECO:0000256" key="6">
    <source>
        <dbReference type="ARBA" id="ARBA00032634"/>
    </source>
</evidence>
<feature type="compositionally biased region" description="Basic and acidic residues" evidence="7">
    <location>
        <begin position="283"/>
        <end position="308"/>
    </location>
</feature>
<evidence type="ECO:0000256" key="7">
    <source>
        <dbReference type="SAM" id="MobiDB-lite"/>
    </source>
</evidence>
<keyword evidence="3" id="KW-0694">RNA-binding</keyword>
<comment type="subcellular location">
    <subcellularLocation>
        <location evidence="1">Nucleus</location>
        <location evidence="1">Nucleolus</location>
    </subcellularLocation>
</comment>
<name>A0A0D2AW50_9PEZI</name>
<reference evidence="8 9" key="1">
    <citation type="submission" date="2015-01" db="EMBL/GenBank/DDBJ databases">
        <title>The Genome Sequence of Ochroconis gallopava CBS43764.</title>
        <authorList>
            <consortium name="The Broad Institute Genomics Platform"/>
            <person name="Cuomo C."/>
            <person name="de Hoog S."/>
            <person name="Gorbushina A."/>
            <person name="Stielow B."/>
            <person name="Teixiera M."/>
            <person name="Abouelleil A."/>
            <person name="Chapman S.B."/>
            <person name="Priest M."/>
            <person name="Young S.K."/>
            <person name="Wortman J."/>
            <person name="Nusbaum C."/>
            <person name="Birren B."/>
        </authorList>
    </citation>
    <scope>NUCLEOTIDE SEQUENCE [LARGE SCALE GENOMIC DNA]</scope>
    <source>
        <strain evidence="8 9">CBS 43764</strain>
    </source>
</reference>
<proteinExistence type="inferred from homology"/>
<dbReference type="GO" id="GO:0005730">
    <property type="term" value="C:nucleolus"/>
    <property type="evidence" value="ECO:0007669"/>
    <property type="project" value="UniProtKB-SubCell"/>
</dbReference>
<evidence type="ECO:0000256" key="2">
    <source>
        <dbReference type="ARBA" id="ARBA00005819"/>
    </source>
</evidence>
<evidence type="ECO:0000256" key="5">
    <source>
        <dbReference type="ARBA" id="ARBA00025024"/>
    </source>
</evidence>
<evidence type="ECO:0000313" key="8">
    <source>
        <dbReference type="EMBL" id="KIW03384.1"/>
    </source>
</evidence>
<dbReference type="GeneID" id="27313564"/>
<dbReference type="InterPro" id="IPR034353">
    <property type="entry name" value="ABT1/ESF2_RRM"/>
</dbReference>
<dbReference type="GO" id="GO:0000472">
    <property type="term" value="P:endonucleolytic cleavage to generate mature 5'-end of SSU-rRNA from (SSU-rRNA, 5.8S rRNA, LSU-rRNA)"/>
    <property type="evidence" value="ECO:0007669"/>
    <property type="project" value="TreeGrafter"/>
</dbReference>
<dbReference type="PANTHER" id="PTHR12311">
    <property type="entry name" value="ACTIVATOR OF BASAL TRANSCRIPTION 1"/>
    <property type="match status" value="1"/>
</dbReference>
<comment type="function">
    <text evidence="5">Involved in the small subunit (SSU) processome assembly and function, and in the 18S rRNA synthesis. Required for the early cleavages at sites A0, A1 and A2.</text>
</comment>
<dbReference type="GO" id="GO:0000480">
    <property type="term" value="P:endonucleolytic cleavage in 5'-ETS of tricistronic rRNA transcript (SSU-rRNA, 5.8S rRNA, LSU-rRNA)"/>
    <property type="evidence" value="ECO:0007669"/>
    <property type="project" value="TreeGrafter"/>
</dbReference>
<accession>A0A0D2AW50</accession>
<dbReference type="SUPFAM" id="SSF54928">
    <property type="entry name" value="RNA-binding domain, RBD"/>
    <property type="match status" value="1"/>
</dbReference>
<evidence type="ECO:0000313" key="9">
    <source>
        <dbReference type="Proteomes" id="UP000053259"/>
    </source>
</evidence>
<dbReference type="VEuPathDB" id="FungiDB:PV09_05591"/>
<gene>
    <name evidence="8" type="ORF">PV09_05591</name>
</gene>
<dbReference type="OrthoDB" id="287393at2759"/>
<dbReference type="PANTHER" id="PTHR12311:SF7">
    <property type="entry name" value="ACTIVATOR OF BASAL TRANSCRIPTION 1"/>
    <property type="match status" value="1"/>
</dbReference>
<feature type="compositionally biased region" description="Polar residues" evidence="7">
    <location>
        <begin position="59"/>
        <end position="70"/>
    </location>
</feature>
<dbReference type="STRING" id="253628.A0A0D2AW50"/>
<feature type="compositionally biased region" description="Basic and acidic residues" evidence="7">
    <location>
        <begin position="71"/>
        <end position="98"/>
    </location>
</feature>
<dbReference type="InterPro" id="IPR012677">
    <property type="entry name" value="Nucleotide-bd_a/b_plait_sf"/>
</dbReference>
<keyword evidence="4" id="KW-0539">Nucleus</keyword>
<dbReference type="EMBL" id="KN847545">
    <property type="protein sequence ID" value="KIW03384.1"/>
    <property type="molecule type" value="Genomic_DNA"/>
</dbReference>
<dbReference type="GO" id="GO:0003723">
    <property type="term" value="F:RNA binding"/>
    <property type="evidence" value="ECO:0007669"/>
    <property type="project" value="UniProtKB-KW"/>
</dbReference>
<feature type="region of interest" description="Disordered" evidence="7">
    <location>
        <begin position="1"/>
        <end position="102"/>
    </location>
</feature>
<dbReference type="HOGENOM" id="CLU_054086_0_1_1"/>
<keyword evidence="9" id="KW-1185">Reference proteome</keyword>
<feature type="region of interest" description="Disordered" evidence="7">
    <location>
        <begin position="273"/>
        <end position="334"/>
    </location>
</feature>
<dbReference type="RefSeq" id="XP_016213253.1">
    <property type="nucleotide sequence ID" value="XM_016359114.1"/>
</dbReference>
<dbReference type="Proteomes" id="UP000053259">
    <property type="component" value="Unassembled WGS sequence"/>
</dbReference>
<protein>
    <recommendedName>
        <fullName evidence="6">18S rRNA factor 2</fullName>
    </recommendedName>
</protein>
<dbReference type="FunCoup" id="A0A0D2AW50">
    <property type="interactions" value="899"/>
</dbReference>
<sequence>MADKNKRDWFTTGDSDDEEQGYDSEVAEKSKGRSFAGRSAKRRKVDSDQSDVENDYSNDDATASFQTAKESPNDSKSTKSDGKDVDIAKEGSREEDVLNVKPNLSMKDRAKIKKKLAKAQAKASKTGVIYISRVPPFMKPHTLKHLLQPFAPSGLDRVFLTPEDPEAHRSRVKSGGNKKKLFLDGWVEFISKREAKLAVETLNGKNIGGKKGSYYYDDVWNLKYLKGFKWRHLTEQIANENAEREARLRAETIRERKEAREFLRNVEKAKMLDGMEKKRKAKSGGEKQDLEQQATERGKSKDVMHFKQSEIVTKKKSKDEAPPTDAQRVLSKIF</sequence>
<dbReference type="Gene3D" id="3.30.70.330">
    <property type="match status" value="1"/>
</dbReference>
<evidence type="ECO:0000256" key="3">
    <source>
        <dbReference type="ARBA" id="ARBA00022884"/>
    </source>
</evidence>
<evidence type="ECO:0000256" key="1">
    <source>
        <dbReference type="ARBA" id="ARBA00004604"/>
    </source>
</evidence>
<dbReference type="InterPro" id="IPR039119">
    <property type="entry name" value="ABT1/Esf2"/>
</dbReference>
<comment type="similarity">
    <text evidence="2">Belongs to the ESF2/ABP1 family.</text>
</comment>
<dbReference type="AlphaFoldDB" id="A0A0D2AW50"/>
<evidence type="ECO:0000256" key="4">
    <source>
        <dbReference type="ARBA" id="ARBA00023242"/>
    </source>
</evidence>
<dbReference type="InParanoid" id="A0A0D2AW50"/>
<feature type="compositionally biased region" description="Acidic residues" evidence="7">
    <location>
        <begin position="48"/>
        <end position="58"/>
    </location>
</feature>